<evidence type="ECO:0000256" key="5">
    <source>
        <dbReference type="ARBA" id="ARBA00022737"/>
    </source>
</evidence>
<proteinExistence type="predicted"/>
<dbReference type="FunFam" id="3.80.10.10:FF:000041">
    <property type="entry name" value="LRR receptor-like serine/threonine-protein kinase ERECTA"/>
    <property type="match status" value="1"/>
</dbReference>
<protein>
    <submittedName>
        <fullName evidence="8">ROP-interactive CRIB motif-containing protein 7</fullName>
    </submittedName>
</protein>
<reference evidence="9" key="1">
    <citation type="submission" date="2024-07" db="EMBL/GenBank/DDBJ databases">
        <title>Two chromosome-level genome assemblies of Korean endemic species Abeliophyllum distichum and Forsythia ovata (Oleaceae).</title>
        <authorList>
            <person name="Jang H."/>
        </authorList>
    </citation>
    <scope>NUCLEOTIDE SEQUENCE [LARGE SCALE GENOMIC DNA]</scope>
</reference>
<dbReference type="InterPro" id="IPR032675">
    <property type="entry name" value="LRR_dom_sf"/>
</dbReference>
<comment type="caution">
    <text evidence="8">The sequence shown here is derived from an EMBL/GenBank/DDBJ whole genome shotgun (WGS) entry which is preliminary data.</text>
</comment>
<dbReference type="PANTHER" id="PTHR48059">
    <property type="entry name" value="POLYGALACTURONASE INHIBITOR 1"/>
    <property type="match status" value="1"/>
</dbReference>
<accession>A0ABD1VTD7</accession>
<organism evidence="8 9">
    <name type="scientific">Abeliophyllum distichum</name>
    <dbReference type="NCBI Taxonomy" id="126358"/>
    <lineage>
        <taxon>Eukaryota</taxon>
        <taxon>Viridiplantae</taxon>
        <taxon>Streptophyta</taxon>
        <taxon>Embryophyta</taxon>
        <taxon>Tracheophyta</taxon>
        <taxon>Spermatophyta</taxon>
        <taxon>Magnoliopsida</taxon>
        <taxon>eudicotyledons</taxon>
        <taxon>Gunneridae</taxon>
        <taxon>Pentapetalae</taxon>
        <taxon>asterids</taxon>
        <taxon>lamiids</taxon>
        <taxon>Lamiales</taxon>
        <taxon>Oleaceae</taxon>
        <taxon>Forsythieae</taxon>
        <taxon>Abeliophyllum</taxon>
    </lineage>
</organism>
<evidence type="ECO:0000313" key="8">
    <source>
        <dbReference type="EMBL" id="KAL2540657.1"/>
    </source>
</evidence>
<evidence type="ECO:0000256" key="7">
    <source>
        <dbReference type="ARBA" id="ARBA00023180"/>
    </source>
</evidence>
<evidence type="ECO:0000256" key="6">
    <source>
        <dbReference type="ARBA" id="ARBA00023136"/>
    </source>
</evidence>
<name>A0ABD1VTD7_9LAMI</name>
<dbReference type="GO" id="GO:0016020">
    <property type="term" value="C:membrane"/>
    <property type="evidence" value="ECO:0007669"/>
    <property type="project" value="UniProtKB-SubCell"/>
</dbReference>
<dbReference type="Pfam" id="PF13855">
    <property type="entry name" value="LRR_8"/>
    <property type="match status" value="1"/>
</dbReference>
<dbReference type="Gene3D" id="3.80.10.10">
    <property type="entry name" value="Ribonuclease Inhibitor"/>
    <property type="match status" value="1"/>
</dbReference>
<gene>
    <name evidence="8" type="ORF">Adt_01635</name>
</gene>
<dbReference type="PANTHER" id="PTHR48059:SF36">
    <property type="entry name" value="LEUCINE-RICH REPEAT DOMAIN, L DOMAIN-CONTAINING PROTEIN-RELATED"/>
    <property type="match status" value="1"/>
</dbReference>
<keyword evidence="6" id="KW-0472">Membrane</keyword>
<dbReference type="AlphaFoldDB" id="A0ABD1VTD7"/>
<keyword evidence="9" id="KW-1185">Reference proteome</keyword>
<evidence type="ECO:0000256" key="3">
    <source>
        <dbReference type="ARBA" id="ARBA00022614"/>
    </source>
</evidence>
<keyword evidence="5" id="KW-0677">Repeat</keyword>
<evidence type="ECO:0000313" key="9">
    <source>
        <dbReference type="Proteomes" id="UP001604336"/>
    </source>
</evidence>
<comment type="subcellular location">
    <subcellularLocation>
        <location evidence="1">Cell envelope</location>
    </subcellularLocation>
    <subcellularLocation>
        <location evidence="2">Membrane</location>
    </subcellularLocation>
</comment>
<evidence type="ECO:0000256" key="2">
    <source>
        <dbReference type="ARBA" id="ARBA00004370"/>
    </source>
</evidence>
<dbReference type="Proteomes" id="UP001604336">
    <property type="component" value="Unassembled WGS sequence"/>
</dbReference>
<dbReference type="SUPFAM" id="SSF52058">
    <property type="entry name" value="L domain-like"/>
    <property type="match status" value="1"/>
</dbReference>
<sequence length="262" mass="28996">MSKSVISQTPLDSSEQESVYRVLDSINSDTPWRTLFPDDLCISAPHSVVCDYFSDTAATSITTHITELSFGFVSVYSPNLPCNGNSTLDPSLLSPLCHLKKLFFYKCFTQTKIAFPDFSPLSLRNLEELVFIENPALLGSLSGKLNNLTNLRSLTLTGTSVSGTIPNGHSELVNLEQLTLSRNKFKGEISANIFNNLIKLKLLDLSENGFQGIVPESIGYLTELLKIDLSFVDIQFDLLHQLSNFSSVLQEQVGCHTKRVLL</sequence>
<keyword evidence="3" id="KW-0433">Leucine-rich repeat</keyword>
<evidence type="ECO:0000256" key="1">
    <source>
        <dbReference type="ARBA" id="ARBA00004196"/>
    </source>
</evidence>
<keyword evidence="7" id="KW-0325">Glycoprotein</keyword>
<keyword evidence="4" id="KW-0732">Signal</keyword>
<dbReference type="InterPro" id="IPR051848">
    <property type="entry name" value="PGIP"/>
</dbReference>
<dbReference type="EMBL" id="JBFOLK010000001">
    <property type="protein sequence ID" value="KAL2540657.1"/>
    <property type="molecule type" value="Genomic_DNA"/>
</dbReference>
<dbReference type="InterPro" id="IPR001611">
    <property type="entry name" value="Leu-rich_rpt"/>
</dbReference>
<evidence type="ECO:0000256" key="4">
    <source>
        <dbReference type="ARBA" id="ARBA00022729"/>
    </source>
</evidence>